<evidence type="ECO:0000313" key="4">
    <source>
        <dbReference type="Proteomes" id="UP000028492"/>
    </source>
</evidence>
<dbReference type="Pfam" id="PF13302">
    <property type="entry name" value="Acetyltransf_3"/>
    <property type="match status" value="1"/>
</dbReference>
<evidence type="ECO:0000313" key="3">
    <source>
        <dbReference type="EMBL" id="AIG76500.1"/>
    </source>
</evidence>
<dbReference type="GO" id="GO:0008999">
    <property type="term" value="F:protein-N-terminal-alanine acetyltransferase activity"/>
    <property type="evidence" value="ECO:0007669"/>
    <property type="project" value="TreeGrafter"/>
</dbReference>
<dbReference type="Proteomes" id="UP000028492">
    <property type="component" value="Chromosome"/>
</dbReference>
<dbReference type="STRING" id="208439.AJAP_18160"/>
<dbReference type="AlphaFoldDB" id="A0A075V1P7"/>
<dbReference type="SUPFAM" id="SSF55729">
    <property type="entry name" value="Acyl-CoA N-acyltransferases (Nat)"/>
    <property type="match status" value="1"/>
</dbReference>
<accession>A0A075V1P7</accession>
<dbReference type="HOGENOM" id="CLU_013985_3_4_11"/>
<dbReference type="GO" id="GO:0005737">
    <property type="term" value="C:cytoplasm"/>
    <property type="evidence" value="ECO:0007669"/>
    <property type="project" value="TreeGrafter"/>
</dbReference>
<reference evidence="3 4" key="1">
    <citation type="journal article" date="2014" name="J. Biotechnol.">
        <title>Complete genome sequence of the actinobacterium Amycolatopsis japonica MG417-CF17(T) (=DSM 44213T) producing (S,S)-N,N'-ethylenediaminedisuccinic acid.</title>
        <authorList>
            <person name="Stegmann E."/>
            <person name="Albersmeier A."/>
            <person name="Spohn M."/>
            <person name="Gert H."/>
            <person name="Weber T."/>
            <person name="Wohlleben W."/>
            <person name="Kalinowski J."/>
            <person name="Ruckert C."/>
        </authorList>
    </citation>
    <scope>NUCLEOTIDE SEQUENCE [LARGE SCALE GENOMIC DNA]</scope>
    <source>
        <strain evidence="4">MG417-CF17 (DSM 44213)</strain>
    </source>
</reference>
<protein>
    <recommendedName>
        <fullName evidence="2">N-acetyltransferase domain-containing protein</fullName>
    </recommendedName>
</protein>
<dbReference type="InterPro" id="IPR051908">
    <property type="entry name" value="Ribosomal_N-acetyltransferase"/>
</dbReference>
<sequence>MVRPMLPSRTRHDGRVPLLIEPALPAGTFRSTRQPCLIVDDRLVLRPWCADDAEDVEAAFACPVIQRWHVRRIDGADEAREWIASWERRWTDETDASWAVVDAREDRPVGQVGLRAISLFEASAQLSYWVLPAARGAGIAGDAVAALTRWAFETVRLNRLFLLHSTANAASCRVAGKAGYELEGTLRSSMLHVDGWHDVHLHARLRNGPATSSAERTEAGQVRSPH</sequence>
<dbReference type="PANTHER" id="PTHR43441">
    <property type="entry name" value="RIBOSOMAL-PROTEIN-SERINE ACETYLTRANSFERASE"/>
    <property type="match status" value="1"/>
</dbReference>
<gene>
    <name evidence="3" type="ORF">AJAP_18160</name>
</gene>
<dbReference type="InterPro" id="IPR000182">
    <property type="entry name" value="GNAT_dom"/>
</dbReference>
<evidence type="ECO:0000256" key="1">
    <source>
        <dbReference type="SAM" id="MobiDB-lite"/>
    </source>
</evidence>
<dbReference type="KEGG" id="aja:AJAP_18160"/>
<dbReference type="EMBL" id="CP008953">
    <property type="protein sequence ID" value="AIG76500.1"/>
    <property type="molecule type" value="Genomic_DNA"/>
</dbReference>
<dbReference type="Gene3D" id="3.40.630.30">
    <property type="match status" value="1"/>
</dbReference>
<proteinExistence type="predicted"/>
<dbReference type="GO" id="GO:1990189">
    <property type="term" value="F:protein N-terminal-serine acetyltransferase activity"/>
    <property type="evidence" value="ECO:0007669"/>
    <property type="project" value="TreeGrafter"/>
</dbReference>
<keyword evidence="4" id="KW-1185">Reference proteome</keyword>
<dbReference type="PANTHER" id="PTHR43441:SF10">
    <property type="entry name" value="ACETYLTRANSFERASE"/>
    <property type="match status" value="1"/>
</dbReference>
<feature type="domain" description="N-acetyltransferase" evidence="2">
    <location>
        <begin position="43"/>
        <end position="206"/>
    </location>
</feature>
<evidence type="ECO:0000259" key="2">
    <source>
        <dbReference type="PROSITE" id="PS51186"/>
    </source>
</evidence>
<feature type="region of interest" description="Disordered" evidence="1">
    <location>
        <begin position="207"/>
        <end position="226"/>
    </location>
</feature>
<dbReference type="eggNOG" id="COG1670">
    <property type="taxonomic scope" value="Bacteria"/>
</dbReference>
<name>A0A075V1P7_9PSEU</name>
<dbReference type="InterPro" id="IPR016181">
    <property type="entry name" value="Acyl_CoA_acyltransferase"/>
</dbReference>
<dbReference type="PROSITE" id="PS51186">
    <property type="entry name" value="GNAT"/>
    <property type="match status" value="1"/>
</dbReference>
<organism evidence="3 4">
    <name type="scientific">Amycolatopsis japonica</name>
    <dbReference type="NCBI Taxonomy" id="208439"/>
    <lineage>
        <taxon>Bacteria</taxon>
        <taxon>Bacillati</taxon>
        <taxon>Actinomycetota</taxon>
        <taxon>Actinomycetes</taxon>
        <taxon>Pseudonocardiales</taxon>
        <taxon>Pseudonocardiaceae</taxon>
        <taxon>Amycolatopsis</taxon>
        <taxon>Amycolatopsis japonica group</taxon>
    </lineage>
</organism>